<dbReference type="GO" id="GO:0008296">
    <property type="term" value="F:3'-5'-DNA exonuclease activity"/>
    <property type="evidence" value="ECO:0007669"/>
    <property type="project" value="InterPro"/>
</dbReference>
<evidence type="ECO:0000256" key="4">
    <source>
        <dbReference type="ARBA" id="ARBA00009028"/>
    </source>
</evidence>
<dbReference type="EMBL" id="VXIV02001660">
    <property type="protein sequence ID" value="KAF6030881.1"/>
    <property type="molecule type" value="Genomic_DNA"/>
</dbReference>
<keyword evidence="12 16" id="KW-0234">DNA repair</keyword>
<dbReference type="InterPro" id="IPR007281">
    <property type="entry name" value="Mre11_DNA-bd"/>
</dbReference>
<feature type="compositionally biased region" description="Basic and acidic residues" evidence="17">
    <location>
        <begin position="509"/>
        <end position="530"/>
    </location>
</feature>
<keyword evidence="15 16" id="KW-0469">Meiosis</keyword>
<evidence type="ECO:0000256" key="9">
    <source>
        <dbReference type="ARBA" id="ARBA00022763"/>
    </source>
</evidence>
<dbReference type="FunFam" id="3.60.21.10:FF:000011">
    <property type="entry name" value="Double-strand break repair protein"/>
    <property type="match status" value="1"/>
</dbReference>
<evidence type="ECO:0000313" key="19">
    <source>
        <dbReference type="EMBL" id="KAF6030881.1"/>
    </source>
</evidence>
<keyword evidence="13 16" id="KW-0464">Manganese</keyword>
<evidence type="ECO:0000256" key="8">
    <source>
        <dbReference type="ARBA" id="ARBA00022759"/>
    </source>
</evidence>
<dbReference type="InterPro" id="IPR029052">
    <property type="entry name" value="Metallo-depent_PP-like"/>
</dbReference>
<keyword evidence="11 16" id="KW-0269">Exonuclease</keyword>
<dbReference type="Pfam" id="PF04152">
    <property type="entry name" value="Mre11_DNA_bind"/>
    <property type="match status" value="1"/>
</dbReference>
<dbReference type="Gene3D" id="3.30.110.110">
    <property type="entry name" value="Mre11, capping domain"/>
    <property type="match status" value="1"/>
</dbReference>
<dbReference type="GO" id="GO:0006303">
    <property type="term" value="P:double-strand break repair via nonhomologous end joining"/>
    <property type="evidence" value="ECO:0007669"/>
    <property type="project" value="TreeGrafter"/>
</dbReference>
<gene>
    <name evidence="19" type="ORF">EB796_010810</name>
</gene>
<evidence type="ECO:0000256" key="15">
    <source>
        <dbReference type="ARBA" id="ARBA00023254"/>
    </source>
</evidence>
<evidence type="ECO:0000256" key="11">
    <source>
        <dbReference type="ARBA" id="ARBA00022839"/>
    </source>
</evidence>
<comment type="cofactor">
    <cofactor evidence="1">
        <name>Mn(2+)</name>
        <dbReference type="ChEBI" id="CHEBI:29035"/>
    </cofactor>
</comment>
<keyword evidence="14 16" id="KW-0539">Nucleus</keyword>
<evidence type="ECO:0000256" key="14">
    <source>
        <dbReference type="ARBA" id="ARBA00023242"/>
    </source>
</evidence>
<proteinExistence type="inferred from homology"/>
<evidence type="ECO:0000256" key="7">
    <source>
        <dbReference type="ARBA" id="ARBA00022723"/>
    </source>
</evidence>
<dbReference type="Proteomes" id="UP000593567">
    <property type="component" value="Unassembled WGS sequence"/>
</dbReference>
<keyword evidence="7" id="KW-0479">Metal-binding</keyword>
<evidence type="ECO:0000256" key="10">
    <source>
        <dbReference type="ARBA" id="ARBA00022801"/>
    </source>
</evidence>
<keyword evidence="10 16" id="KW-0378">Hydrolase</keyword>
<evidence type="ECO:0000313" key="20">
    <source>
        <dbReference type="Proteomes" id="UP000593567"/>
    </source>
</evidence>
<feature type="domain" description="Mre11 DNA-binding" evidence="18">
    <location>
        <begin position="298"/>
        <end position="463"/>
    </location>
</feature>
<dbReference type="GO" id="GO:0007095">
    <property type="term" value="P:mitotic G2 DNA damage checkpoint signaling"/>
    <property type="evidence" value="ECO:0007669"/>
    <property type="project" value="TreeGrafter"/>
</dbReference>
<reference evidence="19" key="1">
    <citation type="submission" date="2020-06" db="EMBL/GenBank/DDBJ databases">
        <title>Draft genome of Bugula neritina, a colonial animal packing powerful symbionts and potential medicines.</title>
        <authorList>
            <person name="Rayko M."/>
        </authorList>
    </citation>
    <scope>NUCLEOTIDE SEQUENCE [LARGE SCALE GENOMIC DNA]</scope>
    <source>
        <strain evidence="19">Kwan_BN1</strain>
    </source>
</reference>
<keyword evidence="5" id="KW-0158">Chromosome</keyword>
<dbReference type="Pfam" id="PF00149">
    <property type="entry name" value="Metallophos"/>
    <property type="match status" value="1"/>
</dbReference>
<keyword evidence="20" id="KW-1185">Reference proteome</keyword>
<keyword evidence="8 16" id="KW-0255">Endonuclease</keyword>
<dbReference type="NCBIfam" id="TIGR00583">
    <property type="entry name" value="mre11"/>
    <property type="match status" value="1"/>
</dbReference>
<dbReference type="InterPro" id="IPR041796">
    <property type="entry name" value="Mre11_N"/>
</dbReference>
<feature type="region of interest" description="Disordered" evidence="17">
    <location>
        <begin position="1"/>
        <end position="22"/>
    </location>
</feature>
<evidence type="ECO:0000256" key="2">
    <source>
        <dbReference type="ARBA" id="ARBA00004123"/>
    </source>
</evidence>
<dbReference type="GO" id="GO:0000724">
    <property type="term" value="P:double-strand break repair via homologous recombination"/>
    <property type="evidence" value="ECO:0007669"/>
    <property type="project" value="TreeGrafter"/>
</dbReference>
<evidence type="ECO:0000256" key="13">
    <source>
        <dbReference type="ARBA" id="ARBA00023211"/>
    </source>
</evidence>
<feature type="region of interest" description="Disordered" evidence="17">
    <location>
        <begin position="509"/>
        <end position="645"/>
    </location>
</feature>
<dbReference type="SUPFAM" id="SSF56300">
    <property type="entry name" value="Metallo-dependent phosphatases"/>
    <property type="match status" value="1"/>
</dbReference>
<dbReference type="GO" id="GO:0030145">
    <property type="term" value="F:manganese ion binding"/>
    <property type="evidence" value="ECO:0007669"/>
    <property type="project" value="InterPro"/>
</dbReference>
<keyword evidence="9 16" id="KW-0227">DNA damage</keyword>
<dbReference type="FunFam" id="3.30.110.110:FF:000004">
    <property type="entry name" value="Double-strand break repair protein"/>
    <property type="match status" value="1"/>
</dbReference>
<dbReference type="InterPro" id="IPR003701">
    <property type="entry name" value="Mre11"/>
</dbReference>
<dbReference type="PANTHER" id="PTHR10139">
    <property type="entry name" value="DOUBLE-STRAND BREAK REPAIR PROTEIN MRE11"/>
    <property type="match status" value="1"/>
</dbReference>
<evidence type="ECO:0000256" key="6">
    <source>
        <dbReference type="ARBA" id="ARBA00022722"/>
    </source>
</evidence>
<dbReference type="AlphaFoldDB" id="A0A7J7JYW7"/>
<dbReference type="GO" id="GO:0030870">
    <property type="term" value="C:Mre11 complex"/>
    <property type="evidence" value="ECO:0007669"/>
    <property type="project" value="InterPro"/>
</dbReference>
<dbReference type="SMART" id="SM01347">
    <property type="entry name" value="Mre11_DNA_bind"/>
    <property type="match status" value="1"/>
</dbReference>
<evidence type="ECO:0000256" key="5">
    <source>
        <dbReference type="ARBA" id="ARBA00022454"/>
    </source>
</evidence>
<dbReference type="GO" id="GO:0097552">
    <property type="term" value="P:mitochondrial double-strand break repair via homologous recombination"/>
    <property type="evidence" value="ECO:0007669"/>
    <property type="project" value="TreeGrafter"/>
</dbReference>
<evidence type="ECO:0000256" key="1">
    <source>
        <dbReference type="ARBA" id="ARBA00001936"/>
    </source>
</evidence>
<dbReference type="InterPro" id="IPR038487">
    <property type="entry name" value="Mre11_capping_dom"/>
</dbReference>
<dbReference type="GO" id="GO:0042138">
    <property type="term" value="P:meiotic DNA double-strand break formation"/>
    <property type="evidence" value="ECO:0007669"/>
    <property type="project" value="TreeGrafter"/>
</dbReference>
<evidence type="ECO:0000256" key="16">
    <source>
        <dbReference type="RuleBase" id="RU003447"/>
    </source>
</evidence>
<protein>
    <submittedName>
        <fullName evidence="19">MRE11A</fullName>
    </submittedName>
</protein>
<organism evidence="19 20">
    <name type="scientific">Bugula neritina</name>
    <name type="common">Brown bryozoan</name>
    <name type="synonym">Sertularia neritina</name>
    <dbReference type="NCBI Taxonomy" id="10212"/>
    <lineage>
        <taxon>Eukaryota</taxon>
        <taxon>Metazoa</taxon>
        <taxon>Spiralia</taxon>
        <taxon>Lophotrochozoa</taxon>
        <taxon>Bryozoa</taxon>
        <taxon>Gymnolaemata</taxon>
        <taxon>Cheilostomatida</taxon>
        <taxon>Flustrina</taxon>
        <taxon>Buguloidea</taxon>
        <taxon>Bugulidae</taxon>
        <taxon>Bugula</taxon>
    </lineage>
</organism>
<evidence type="ECO:0000256" key="12">
    <source>
        <dbReference type="ARBA" id="ARBA00023204"/>
    </source>
</evidence>
<dbReference type="GO" id="GO:0000723">
    <property type="term" value="P:telomere maintenance"/>
    <property type="evidence" value="ECO:0007669"/>
    <property type="project" value="TreeGrafter"/>
</dbReference>
<dbReference type="InterPro" id="IPR004843">
    <property type="entry name" value="Calcineurin-like_PHP"/>
</dbReference>
<sequence length="645" mass="72420">MTSYDGLSQNSNTTAANNMLDNDAEDEDTIKILLSTDNHVGYNEKCEVRGNDSLTAFEEVLQHAKRHDVDMILLGGDLFHENKPSRRMVNSVIQLLRKYTTGDKPCQLEFLSDPSINFKQSKFPVVNYEDPNINISYPVFSIHGNHDDPSMGNLCALDVLSSTGLVNYFGKCDSLDKVQVSPLLFRKGDTRLALFGLGCIRDERLHRLFEQKKVQILRCKEDADMWAKHGAKDYIPESFLGDFMDFVLWGHEHECRVDPEFNGSFWVSQPGSSVATSLSEGEAKPKYCALMKIHKKSFSIEKLRLQTVRPFYFEDIILKSTDIKPEAFHERKVMRYCKERVEYLIQLAGEEHSGHRGQPALPLVRLRVDHSGGYETFNAVQFGQQFVGRVANPKDIVLFTKKRQARQRGDILNLDDVEALVSEQSHETIESLVNRFLGSVEERGSLKLDALSERGLSKAVGEFVKKDDNEAIHAMVNHQISSINTSLNSKNIGRDTEISEHLEGLKVERTTLDPREEDQQFERVLEESQKSRAYVPPPDLDDDPDTVEPVPSKPVRGRGSRGGQRGRGRGGRASRGARAKSSASSGSLLVDVTNSDGEDVLVVKATPPPSGKLSTKFPVKRYKGIQDDSDDDDDYLPGKKSCARR</sequence>
<comment type="subcellular location">
    <subcellularLocation>
        <location evidence="3">Chromosome</location>
    </subcellularLocation>
    <subcellularLocation>
        <location evidence="2">Nucleus</location>
    </subcellularLocation>
</comment>
<feature type="compositionally biased region" description="Polar residues" evidence="17">
    <location>
        <begin position="1"/>
        <end position="20"/>
    </location>
</feature>
<evidence type="ECO:0000256" key="17">
    <source>
        <dbReference type="SAM" id="MobiDB-lite"/>
    </source>
</evidence>
<dbReference type="CDD" id="cd00840">
    <property type="entry name" value="MPP_Mre11_N"/>
    <property type="match status" value="1"/>
</dbReference>
<dbReference type="Gene3D" id="3.60.21.10">
    <property type="match status" value="1"/>
</dbReference>
<keyword evidence="6 16" id="KW-0540">Nuclease</keyword>
<name>A0A7J7JYW7_BUGNE</name>
<dbReference type="GO" id="GO:0000014">
    <property type="term" value="F:single-stranded DNA endodeoxyribonuclease activity"/>
    <property type="evidence" value="ECO:0007669"/>
    <property type="project" value="TreeGrafter"/>
</dbReference>
<comment type="caution">
    <text evidence="19">The sequence shown here is derived from an EMBL/GenBank/DDBJ whole genome shotgun (WGS) entry which is preliminary data.</text>
</comment>
<accession>A0A7J7JYW7</accession>
<dbReference type="GO" id="GO:0031573">
    <property type="term" value="P:mitotic intra-S DNA damage checkpoint signaling"/>
    <property type="evidence" value="ECO:0007669"/>
    <property type="project" value="TreeGrafter"/>
</dbReference>
<evidence type="ECO:0000259" key="18">
    <source>
        <dbReference type="SMART" id="SM01347"/>
    </source>
</evidence>
<dbReference type="GO" id="GO:0035861">
    <property type="term" value="C:site of double-strand break"/>
    <property type="evidence" value="ECO:0007669"/>
    <property type="project" value="TreeGrafter"/>
</dbReference>
<dbReference type="PANTHER" id="PTHR10139:SF1">
    <property type="entry name" value="DOUBLE-STRAND BREAK REPAIR PROTEIN MRE11"/>
    <property type="match status" value="1"/>
</dbReference>
<evidence type="ECO:0000256" key="3">
    <source>
        <dbReference type="ARBA" id="ARBA00004286"/>
    </source>
</evidence>
<dbReference type="OrthoDB" id="30417at2759"/>
<feature type="compositionally biased region" description="Basic residues" evidence="17">
    <location>
        <begin position="555"/>
        <end position="578"/>
    </location>
</feature>
<comment type="similarity">
    <text evidence="4 16">Belongs to the MRE11/RAD32 family.</text>
</comment>